<dbReference type="Gene3D" id="2.60.120.330">
    <property type="entry name" value="B-lactam Antibiotic, Isopenicillin N Synthase, Chain"/>
    <property type="match status" value="1"/>
</dbReference>
<comment type="pathway">
    <text evidence="2">Alkene biosynthesis; ethylene biosynthesis via 2-oxoglutarate.</text>
</comment>
<dbReference type="EMBL" id="CP150637">
    <property type="protein sequence ID" value="WZW87580.1"/>
    <property type="molecule type" value="Genomic_DNA"/>
</dbReference>
<keyword evidence="11" id="KW-0560">Oxidoreductase</keyword>
<dbReference type="InterPro" id="IPR026992">
    <property type="entry name" value="DIOX_N"/>
</dbReference>
<comment type="cofactor">
    <cofactor evidence="1">
        <name>Fe(2+)</name>
        <dbReference type="ChEBI" id="CHEBI:29033"/>
    </cofactor>
</comment>
<accession>A0ABZ3BYG6</accession>
<keyword evidence="6" id="KW-0266">Ethylene biosynthesis</keyword>
<evidence type="ECO:0000256" key="6">
    <source>
        <dbReference type="ARBA" id="ARBA00022666"/>
    </source>
</evidence>
<keyword evidence="14" id="KW-1185">Reference proteome</keyword>
<evidence type="ECO:0000259" key="12">
    <source>
        <dbReference type="PROSITE" id="PS51471"/>
    </source>
</evidence>
<evidence type="ECO:0000256" key="9">
    <source>
        <dbReference type="ARBA" id="ARBA00047725"/>
    </source>
</evidence>
<reference evidence="13 14" key="1">
    <citation type="submission" date="2024-03" db="EMBL/GenBank/DDBJ databases">
        <title>Complete Genome Sequence and Annotation of Ignatzschineria larvae DSM 13226.</title>
        <authorList>
            <person name="Cantrell E."/>
            <person name="Burcham Z.M."/>
        </authorList>
    </citation>
    <scope>NUCLEOTIDE SEQUENCE [LARGE SCALE GENOMIC DNA]</scope>
    <source>
        <strain evidence="13 14">DSM 13226</strain>
    </source>
</reference>
<evidence type="ECO:0000256" key="8">
    <source>
        <dbReference type="ARBA" id="ARBA00031282"/>
    </source>
</evidence>
<dbReference type="Proteomes" id="UP001449178">
    <property type="component" value="Chromosome"/>
</dbReference>
<evidence type="ECO:0000313" key="13">
    <source>
        <dbReference type="EMBL" id="WZW87580.1"/>
    </source>
</evidence>
<evidence type="ECO:0000256" key="1">
    <source>
        <dbReference type="ARBA" id="ARBA00001954"/>
    </source>
</evidence>
<dbReference type="RefSeq" id="WP_084331540.1">
    <property type="nucleotide sequence ID" value="NZ_CP150637.1"/>
</dbReference>
<organism evidence="13 14">
    <name type="scientific">Ignatzschineria larvae DSM 13226</name>
    <dbReference type="NCBI Taxonomy" id="1111732"/>
    <lineage>
        <taxon>Bacteria</taxon>
        <taxon>Pseudomonadati</taxon>
        <taxon>Pseudomonadota</taxon>
        <taxon>Gammaproteobacteria</taxon>
        <taxon>Cardiobacteriales</taxon>
        <taxon>Ignatzschineriaceae</taxon>
        <taxon>Ignatzschineria</taxon>
    </lineage>
</organism>
<dbReference type="InterPro" id="IPR050231">
    <property type="entry name" value="Iron_ascorbate_oxido_reductase"/>
</dbReference>
<dbReference type="PROSITE" id="PS51471">
    <property type="entry name" value="FE2OG_OXY"/>
    <property type="match status" value="1"/>
</dbReference>
<gene>
    <name evidence="13" type="ORF">WMO13_09445</name>
</gene>
<evidence type="ECO:0000256" key="3">
    <source>
        <dbReference type="ARBA" id="ARBA00012293"/>
    </source>
</evidence>
<proteinExistence type="inferred from homology"/>
<protein>
    <recommendedName>
        <fullName evidence="5">2-oxoglutarate-dependent ethylene/succinate-forming enzyme</fullName>
        <ecNumber evidence="4">1.13.12.19</ecNumber>
        <ecNumber evidence="3">1.14.20.7</ecNumber>
    </recommendedName>
    <alternativeName>
        <fullName evidence="7">2-oxoglutarate dioxygenase (ethylene-forming)</fullName>
    </alternativeName>
    <alternativeName>
        <fullName evidence="8">2-oxoglutarate/L-arginine monooxygenase/decarboxylase (succinate-forming)</fullName>
    </alternativeName>
</protein>
<dbReference type="Pfam" id="PF03171">
    <property type="entry name" value="2OG-FeII_Oxy"/>
    <property type="match status" value="1"/>
</dbReference>
<dbReference type="EC" id="1.13.12.19" evidence="4"/>
<dbReference type="SUPFAM" id="SSF51197">
    <property type="entry name" value="Clavaminate synthase-like"/>
    <property type="match status" value="1"/>
</dbReference>
<dbReference type="PRINTS" id="PR00682">
    <property type="entry name" value="IPNSYNTHASE"/>
</dbReference>
<evidence type="ECO:0000256" key="11">
    <source>
        <dbReference type="RuleBase" id="RU003682"/>
    </source>
</evidence>
<dbReference type="InterPro" id="IPR027443">
    <property type="entry name" value="IPNS-like_sf"/>
</dbReference>
<evidence type="ECO:0000256" key="5">
    <source>
        <dbReference type="ARBA" id="ARBA00019045"/>
    </source>
</evidence>
<dbReference type="InterPro" id="IPR044861">
    <property type="entry name" value="IPNS-like_FE2OG_OXY"/>
</dbReference>
<evidence type="ECO:0000256" key="10">
    <source>
        <dbReference type="ARBA" id="ARBA00049359"/>
    </source>
</evidence>
<dbReference type="PANTHER" id="PTHR47990">
    <property type="entry name" value="2-OXOGLUTARATE (2OG) AND FE(II)-DEPENDENT OXYGENASE SUPERFAMILY PROTEIN-RELATED"/>
    <property type="match status" value="1"/>
</dbReference>
<sequence>MSQIPAQSTATITATATATTTADFTLPILDFSLFQAGGEAKQRFIDELRYTAHEIGFFYLKNHGISQDLIKEAQALGKAFFQLPIEEKRAIQMIYSPHFRGYTCLHDEITREQPDSREQFDFMAEYEAIPLEKIPANQPWLRLQGPNQWPESLPRFKAVFEQLQAEQTELAKSMLSAFALALGQPEDFFAGTYAHQPSAMSKVIHYPGVGGIQGVGAHKDSDFITFVQQDETAGLEVLYRDEWIVAEPIEGTFVVNIGELLEVATQGYLKATLHRVAPTPVGRSRFSIAYFLTSQLDATVPLVTLPEALQGKAFSVTQDPKNPLFTEVGKNFLKGRLRSHPDVAKHFYQDIRIEEI</sequence>
<keyword evidence="11" id="KW-0479">Metal-binding</keyword>
<comment type="similarity">
    <text evidence="11">Belongs to the iron/ascorbate-dependent oxidoreductase family.</text>
</comment>
<dbReference type="EC" id="1.14.20.7" evidence="3"/>
<evidence type="ECO:0000256" key="7">
    <source>
        <dbReference type="ARBA" id="ARBA00031011"/>
    </source>
</evidence>
<name>A0ABZ3BYG6_9GAMM</name>
<comment type="catalytic activity">
    <reaction evidence="9">
        <text>2-oxoglutarate + O2 + 2 H(+) = ethene + 3 CO2 + H2O</text>
        <dbReference type="Rhea" id="RHEA:31523"/>
        <dbReference type="ChEBI" id="CHEBI:15377"/>
        <dbReference type="ChEBI" id="CHEBI:15378"/>
        <dbReference type="ChEBI" id="CHEBI:15379"/>
        <dbReference type="ChEBI" id="CHEBI:16526"/>
        <dbReference type="ChEBI" id="CHEBI:16810"/>
        <dbReference type="ChEBI" id="CHEBI:18153"/>
        <dbReference type="EC" id="1.13.12.19"/>
    </reaction>
</comment>
<keyword evidence="11" id="KW-0408">Iron</keyword>
<comment type="catalytic activity">
    <reaction evidence="10">
        <text>L-arginine + 2-oxoglutarate + O2 = guanidine + L-glutamate 5-semialdehyde + succinate + CO2</text>
        <dbReference type="Rhea" id="RHEA:31535"/>
        <dbReference type="ChEBI" id="CHEBI:15379"/>
        <dbReference type="ChEBI" id="CHEBI:16526"/>
        <dbReference type="ChEBI" id="CHEBI:16810"/>
        <dbReference type="ChEBI" id="CHEBI:30031"/>
        <dbReference type="ChEBI" id="CHEBI:30087"/>
        <dbReference type="ChEBI" id="CHEBI:32682"/>
        <dbReference type="ChEBI" id="CHEBI:58066"/>
        <dbReference type="EC" id="1.14.20.7"/>
    </reaction>
</comment>
<evidence type="ECO:0000256" key="2">
    <source>
        <dbReference type="ARBA" id="ARBA00004767"/>
    </source>
</evidence>
<evidence type="ECO:0000256" key="4">
    <source>
        <dbReference type="ARBA" id="ARBA00012531"/>
    </source>
</evidence>
<dbReference type="InterPro" id="IPR005123">
    <property type="entry name" value="Oxoglu/Fe-dep_dioxygenase_dom"/>
</dbReference>
<dbReference type="Pfam" id="PF14226">
    <property type="entry name" value="DIOX_N"/>
    <property type="match status" value="1"/>
</dbReference>
<evidence type="ECO:0000313" key="14">
    <source>
        <dbReference type="Proteomes" id="UP001449178"/>
    </source>
</evidence>
<feature type="domain" description="Fe2OG dioxygenase" evidence="12">
    <location>
        <begin position="196"/>
        <end position="294"/>
    </location>
</feature>